<dbReference type="GO" id="GO:0003950">
    <property type="term" value="F:NAD+ poly-ADP-ribosyltransferase activity"/>
    <property type="evidence" value="ECO:0007669"/>
    <property type="project" value="UniProtKB-UniRule"/>
</dbReference>
<dbReference type="EMBL" id="JAODUO010000708">
    <property type="protein sequence ID" value="KAK2175774.1"/>
    <property type="molecule type" value="Genomic_DNA"/>
</dbReference>
<keyword evidence="1" id="KW-0808">Transferase</keyword>
<gene>
    <name evidence="3" type="ORF">NP493_708g00021</name>
</gene>
<dbReference type="PANTHER" id="PTHR46530:SF1">
    <property type="entry name" value="PROTEIN MONO-ADP-RIBOSYLTRANSFERASE PARP4"/>
    <property type="match status" value="1"/>
</dbReference>
<dbReference type="InterPro" id="IPR031273">
    <property type="entry name" value="PARP4"/>
</dbReference>
<dbReference type="PANTHER" id="PTHR46530">
    <property type="entry name" value="PROTEIN MONO-ADP-RIBOSYLTRANSFERASE PARP4"/>
    <property type="match status" value="1"/>
</dbReference>
<organism evidence="3 4">
    <name type="scientific">Ridgeia piscesae</name>
    <name type="common">Tubeworm</name>
    <dbReference type="NCBI Taxonomy" id="27915"/>
    <lineage>
        <taxon>Eukaryota</taxon>
        <taxon>Metazoa</taxon>
        <taxon>Spiralia</taxon>
        <taxon>Lophotrochozoa</taxon>
        <taxon>Annelida</taxon>
        <taxon>Polychaeta</taxon>
        <taxon>Sedentaria</taxon>
        <taxon>Canalipalpata</taxon>
        <taxon>Sabellida</taxon>
        <taxon>Siboglinidae</taxon>
        <taxon>Ridgeia</taxon>
    </lineage>
</organism>
<protein>
    <recommendedName>
        <fullName evidence="1">Poly [ADP-ribose] polymerase</fullName>
        <shortName evidence="1">PARP</shortName>
        <ecNumber evidence="1">2.4.2.-</ecNumber>
    </recommendedName>
</protein>
<evidence type="ECO:0000259" key="2">
    <source>
        <dbReference type="PROSITE" id="PS51059"/>
    </source>
</evidence>
<reference evidence="3" key="1">
    <citation type="journal article" date="2023" name="Mol. Biol. Evol.">
        <title>Third-Generation Sequencing Reveals the Adaptive Role of the Epigenome in Three Deep-Sea Polychaetes.</title>
        <authorList>
            <person name="Perez M."/>
            <person name="Aroh O."/>
            <person name="Sun Y."/>
            <person name="Lan Y."/>
            <person name="Juniper S.K."/>
            <person name="Young C.R."/>
            <person name="Angers B."/>
            <person name="Qian P.Y."/>
        </authorList>
    </citation>
    <scope>NUCLEOTIDE SEQUENCE</scope>
    <source>
        <strain evidence="3">R07B-5</strain>
    </source>
</reference>
<keyword evidence="4" id="KW-1185">Reference proteome</keyword>
<dbReference type="Gene3D" id="3.90.228.10">
    <property type="match status" value="1"/>
</dbReference>
<dbReference type="EC" id="2.4.2.-" evidence="1"/>
<dbReference type="PROSITE" id="PS51059">
    <property type="entry name" value="PARP_CATALYTIC"/>
    <property type="match status" value="1"/>
</dbReference>
<comment type="caution">
    <text evidence="3">The sequence shown here is derived from an EMBL/GenBank/DDBJ whole genome shotgun (WGS) entry which is preliminary data.</text>
</comment>
<dbReference type="SUPFAM" id="SSF56399">
    <property type="entry name" value="ADP-ribosylation"/>
    <property type="match status" value="1"/>
</dbReference>
<evidence type="ECO:0000256" key="1">
    <source>
        <dbReference type="RuleBase" id="RU362114"/>
    </source>
</evidence>
<evidence type="ECO:0000313" key="3">
    <source>
        <dbReference type="EMBL" id="KAK2175774.1"/>
    </source>
</evidence>
<dbReference type="Proteomes" id="UP001209878">
    <property type="component" value="Unassembled WGS sequence"/>
</dbReference>
<dbReference type="InterPro" id="IPR012317">
    <property type="entry name" value="Poly(ADP-ribose)pol_cat_dom"/>
</dbReference>
<keyword evidence="1" id="KW-0328">Glycosyltransferase</keyword>
<dbReference type="AlphaFoldDB" id="A0AAD9KQE7"/>
<proteinExistence type="predicted"/>
<dbReference type="Pfam" id="PF00644">
    <property type="entry name" value="PARP"/>
    <property type="match status" value="1"/>
</dbReference>
<name>A0AAD9KQE7_RIDPI</name>
<accession>A0AAD9KQE7</accession>
<sequence length="114" mass="12605">MADTCGLTRVFDFQLLKDMVAVSEATSWAVRTSVEAKYRALRCHIAPLSTNSAEYNKVKSLLDSSTNRPMNVSVVNIYAIHRAVEESVFNGNLGNNRLLFHASGVKNFVGILSR</sequence>
<evidence type="ECO:0000313" key="4">
    <source>
        <dbReference type="Proteomes" id="UP001209878"/>
    </source>
</evidence>
<keyword evidence="1" id="KW-0520">NAD</keyword>
<feature type="domain" description="PARP catalytic" evidence="2">
    <location>
        <begin position="32"/>
        <end position="114"/>
    </location>
</feature>
<dbReference type="GO" id="GO:0005737">
    <property type="term" value="C:cytoplasm"/>
    <property type="evidence" value="ECO:0007669"/>
    <property type="project" value="TreeGrafter"/>
</dbReference>